<dbReference type="EMBL" id="JADUNO010000005">
    <property type="protein sequence ID" value="MBH1638356.1"/>
    <property type="molecule type" value="Genomic_DNA"/>
</dbReference>
<evidence type="ECO:0000313" key="1">
    <source>
        <dbReference type="EMBL" id="MBH1638356.1"/>
    </source>
</evidence>
<gene>
    <name evidence="1" type="ORF">I5U57_02700</name>
</gene>
<accession>A0AA40XWK8</accession>
<reference evidence="1" key="1">
    <citation type="submission" date="2020-11" db="EMBL/GenBank/DDBJ databases">
        <title>Enhanced detection system for hospital associated transmission using whole genome sequencing surveillance.</title>
        <authorList>
            <person name="Harrison L.H."/>
            <person name="Van Tyne D."/>
            <person name="Marsh J.W."/>
            <person name="Griffith M.P."/>
            <person name="Snyder D.J."/>
            <person name="Cooper V.S."/>
            <person name="Mustapha M."/>
        </authorList>
    </citation>
    <scope>NUCLEOTIDE SEQUENCE</scope>
    <source>
        <strain evidence="1">STEN00092</strain>
    </source>
</reference>
<name>A0AA40XWK8_STEMA</name>
<dbReference type="InterPro" id="IPR011990">
    <property type="entry name" value="TPR-like_helical_dom_sf"/>
</dbReference>
<dbReference type="AlphaFoldDB" id="A0AA40XWK8"/>
<comment type="caution">
    <text evidence="1">The sequence shown here is derived from an EMBL/GenBank/DDBJ whole genome shotgun (WGS) entry which is preliminary data.</text>
</comment>
<evidence type="ECO:0000313" key="2">
    <source>
        <dbReference type="Proteomes" id="UP000616785"/>
    </source>
</evidence>
<protein>
    <submittedName>
        <fullName evidence="1">Uncharacterized protein</fullName>
    </submittedName>
</protein>
<dbReference type="Proteomes" id="UP000616785">
    <property type="component" value="Unassembled WGS sequence"/>
</dbReference>
<dbReference type="Gene3D" id="1.25.40.10">
    <property type="entry name" value="Tetratricopeptide repeat domain"/>
    <property type="match status" value="1"/>
</dbReference>
<sequence length="1173" mass="131381">MGRTGKRRHSLHRTIGSVYLGGNFARESLFLAKANTPPSELFQLFPRIIKTPERLLPVHGNPSPQKYSELFSIQPAGSPAGPVNEAVWAICRSLLHLDTLSDYIDTRHQFESNLLLSKYDSAAKILTDFQDRCGVSLWLAQAWLTLGENAPSEARSRVRREFENAAPQSVAAFMLHYLTRRSESRGAKRFLKDEISAKLAGVDDFFRTYAASRVSDVFVASPKELSANMFFEAQASIIDHYEALIATLQDMATAKVLPRTVIETLERPVSILRRRLNDRRLAPLAMSFGCVVDPDRTDLLASRSRPFELYYQSEYHEAAEAAAQFLSETDPTDAALLTLLARALIRSGNNPPPLSPTHAALCSSLLNALGLTDAAYGEATSIFSNADTHYGQTWARYLRSVVLSCLHQESDASQIDQLRNIVVLDPYISPITLACARPPHVKTYRKILSERGLYPNTLTAINLLYYGIEPGPDDACISKNRYRAYLGRSAVTSSNISAALLQLEPLLRDAPDGAKFRALTALSMAMTKAGRRSEALALLIDAHIHNPEVPTALPLDVVIKSLEDSNDWPETIDVPLAFELYNAFSSDSRLAELRFAFERFQETKSIDNPATLVEHLGSKNKERSILYLDRVWTPEVMRHTLLYNGTSEIGEARVAVCRQLAALDPENSTRYLDEIRERVKQQEIAKGTSLLEQSKVYVDIAAIKRSLKAKIGGQYSRYRANTIASNDTSQEIVEHIADALLDRTSTENISLGVALSNVHLVDEIESETDSQFDSIFTEVTHEFLRGDHGLNAYLSTRVRHGVLANTLRKPLADERLINIKNSNGQGYRRNLHWDERLEGNESTSRDAVAAALEKFSSEFDRIVHELRDERLQITISHGVKDMKQDTKAAFVYRSSNLERRFMQRYAVRSRTMDEFIDVCIDNLWGKTDENLLTVRDLLEKQTKPALMSTVEQLSDAISTLPYSTPVADLRNAIVRAKTQLRLRLDEIFSWFKRSQVYDRQDYQAGLPVDIALNMIRKTAPENSTVPRIDISPYDRSARLPGRTLDGMVDAFYVLISNAIEHSGLEGESLKISVSFDLTPTRYAARIDSSLAPSIPSIEQRSSVESIRSSLNKSDSLKLAQVEGGSGLRKLWRSINSPFYDAPSLDFGFSPSGNFYVEISYNVEIVDENSPHRG</sequence>
<proteinExistence type="predicted"/>
<organism evidence="1 2">
    <name type="scientific">Stenotrophomonas maltophilia</name>
    <name type="common">Pseudomonas maltophilia</name>
    <name type="synonym">Xanthomonas maltophilia</name>
    <dbReference type="NCBI Taxonomy" id="40324"/>
    <lineage>
        <taxon>Bacteria</taxon>
        <taxon>Pseudomonadati</taxon>
        <taxon>Pseudomonadota</taxon>
        <taxon>Gammaproteobacteria</taxon>
        <taxon>Lysobacterales</taxon>
        <taxon>Lysobacteraceae</taxon>
        <taxon>Stenotrophomonas</taxon>
        <taxon>Stenotrophomonas maltophilia group</taxon>
    </lineage>
</organism>